<dbReference type="EMBL" id="JADEYC010000005">
    <property type="protein sequence ID" value="MBE9373305.1"/>
    <property type="molecule type" value="Genomic_DNA"/>
</dbReference>
<evidence type="ECO:0000256" key="2">
    <source>
        <dbReference type="ARBA" id="ARBA00023125"/>
    </source>
</evidence>
<gene>
    <name evidence="5" type="ORF">IQ251_02485</name>
</gene>
<keyword evidence="1" id="KW-0805">Transcription regulation</keyword>
<dbReference type="SUPFAM" id="SSF46785">
    <property type="entry name" value="Winged helix' DNA-binding domain"/>
    <property type="match status" value="2"/>
</dbReference>
<dbReference type="InterPro" id="IPR036388">
    <property type="entry name" value="WH-like_DNA-bd_sf"/>
</dbReference>
<reference evidence="5" key="1">
    <citation type="submission" date="2020-10" db="EMBL/GenBank/DDBJ databases">
        <title>Diversity and distribution of actinomycetes associated with coral in the coast of Hainan.</title>
        <authorList>
            <person name="Li F."/>
        </authorList>
    </citation>
    <scope>NUCLEOTIDE SEQUENCE</scope>
    <source>
        <strain evidence="5">HNM0983</strain>
    </source>
</reference>
<feature type="domain" description="HTH gntR-type" evidence="4">
    <location>
        <begin position="275"/>
        <end position="345"/>
    </location>
</feature>
<dbReference type="Gene3D" id="1.20.120.530">
    <property type="entry name" value="GntR ligand-binding domain-like"/>
    <property type="match status" value="2"/>
</dbReference>
<keyword evidence="2" id="KW-0238">DNA-binding</keyword>
<evidence type="ECO:0000313" key="5">
    <source>
        <dbReference type="EMBL" id="MBE9373305.1"/>
    </source>
</evidence>
<dbReference type="PANTHER" id="PTHR43537:SF5">
    <property type="entry name" value="UXU OPERON TRANSCRIPTIONAL REGULATOR"/>
    <property type="match status" value="1"/>
</dbReference>
<dbReference type="InterPro" id="IPR008920">
    <property type="entry name" value="TF_FadR/GntR_C"/>
</dbReference>
<dbReference type="Gene3D" id="1.10.10.10">
    <property type="entry name" value="Winged helix-like DNA-binding domain superfamily/Winged helix DNA-binding domain"/>
    <property type="match status" value="2"/>
</dbReference>
<protein>
    <submittedName>
        <fullName evidence="5">FadR family transcriptional regulator</fullName>
    </submittedName>
</protein>
<dbReference type="InterPro" id="IPR011711">
    <property type="entry name" value="GntR_C"/>
</dbReference>
<dbReference type="GO" id="GO:0003677">
    <property type="term" value="F:DNA binding"/>
    <property type="evidence" value="ECO:0007669"/>
    <property type="project" value="UniProtKB-KW"/>
</dbReference>
<dbReference type="SMART" id="SM00895">
    <property type="entry name" value="FCD"/>
    <property type="match status" value="2"/>
</dbReference>
<evidence type="ECO:0000313" key="6">
    <source>
        <dbReference type="Proteomes" id="UP000598360"/>
    </source>
</evidence>
<evidence type="ECO:0000256" key="3">
    <source>
        <dbReference type="ARBA" id="ARBA00023163"/>
    </source>
</evidence>
<dbReference type="Pfam" id="PF07729">
    <property type="entry name" value="FCD"/>
    <property type="match status" value="2"/>
</dbReference>
<dbReference type="GO" id="GO:0003700">
    <property type="term" value="F:DNA-binding transcription factor activity"/>
    <property type="evidence" value="ECO:0007669"/>
    <property type="project" value="InterPro"/>
</dbReference>
<dbReference type="Pfam" id="PF00392">
    <property type="entry name" value="GntR"/>
    <property type="match status" value="2"/>
</dbReference>
<organism evidence="5 6">
    <name type="scientific">Saccharopolyspora montiporae</name>
    <dbReference type="NCBI Taxonomy" id="2781240"/>
    <lineage>
        <taxon>Bacteria</taxon>
        <taxon>Bacillati</taxon>
        <taxon>Actinomycetota</taxon>
        <taxon>Actinomycetes</taxon>
        <taxon>Pseudonocardiales</taxon>
        <taxon>Pseudonocardiaceae</taxon>
        <taxon>Saccharopolyspora</taxon>
    </lineage>
</organism>
<name>A0A929B6U5_9PSEU</name>
<keyword evidence="6" id="KW-1185">Reference proteome</keyword>
<dbReference type="RefSeq" id="WP_193926762.1">
    <property type="nucleotide sequence ID" value="NZ_JADEYC010000005.1"/>
</dbReference>
<feature type="domain" description="HTH gntR-type" evidence="4">
    <location>
        <begin position="28"/>
        <end position="98"/>
    </location>
</feature>
<evidence type="ECO:0000256" key="1">
    <source>
        <dbReference type="ARBA" id="ARBA00023015"/>
    </source>
</evidence>
<dbReference type="InterPro" id="IPR036390">
    <property type="entry name" value="WH_DNA-bd_sf"/>
</dbReference>
<dbReference type="PROSITE" id="PS50949">
    <property type="entry name" value="HTH_GNTR"/>
    <property type="match status" value="2"/>
</dbReference>
<dbReference type="SMART" id="SM00345">
    <property type="entry name" value="HTH_GNTR"/>
    <property type="match status" value="2"/>
</dbReference>
<dbReference type="PANTHER" id="PTHR43537">
    <property type="entry name" value="TRANSCRIPTIONAL REGULATOR, GNTR FAMILY"/>
    <property type="match status" value="1"/>
</dbReference>
<dbReference type="InterPro" id="IPR000524">
    <property type="entry name" value="Tscrpt_reg_HTH_GntR"/>
</dbReference>
<evidence type="ECO:0000259" key="4">
    <source>
        <dbReference type="PROSITE" id="PS50949"/>
    </source>
</evidence>
<proteinExistence type="predicted"/>
<comment type="caution">
    <text evidence="5">The sequence shown here is derived from an EMBL/GenBank/DDBJ whole genome shotgun (WGS) entry which is preliminary data.</text>
</comment>
<sequence length="498" mass="54772">MVTAADQEHADAAWQPIADTDDTDVPIAKLAAQVAHRIEADVMRWGWPVDEPLGSEQELRERYGISRAVLREAVRLVEHHRVARMRRGPGGGLIICAPDAGPATRSLVIYLEYLGTSVTDLLQARLLLEPIAVGLAAERITEDGIDTLRAALDEEEAHRDDRANRSYERLHPLLGELSGNPALHLFIDVLTRLTARYSHTSRRLSKATVREAKETAHEAHRAIADSVIAGDGARAQTTLAGHLERVASWIEEHRVRRARVAGAVIEPEVADGSRAKLAEVVAARIHDDIAARGWQIGSALGSEADLLARYGISRAVLREAVRLLEYHSVARMRRGPGGGLIVTEPEPQASIDTMALYLEYQSVTADDLRVVRDAIELGTVARVTQRHLDGDAEVAERLSSAVRWPGEGPADQPRKADLFHSELAELAGNPVLSLFLDVITDLFRRHASGQDRTLPGDAAAEEVQHVHQRILDAITDGDTGVARHRMRRHLDALSPWWH</sequence>
<dbReference type="SUPFAM" id="SSF48008">
    <property type="entry name" value="GntR ligand-binding domain-like"/>
    <property type="match status" value="2"/>
</dbReference>
<dbReference type="Proteomes" id="UP000598360">
    <property type="component" value="Unassembled WGS sequence"/>
</dbReference>
<keyword evidence="3" id="KW-0804">Transcription</keyword>
<dbReference type="AlphaFoldDB" id="A0A929B6U5"/>
<accession>A0A929B6U5</accession>